<name>A0A7W5C8G1_9BACL</name>
<gene>
    <name evidence="4" type="ORF">FHS16_003107</name>
</gene>
<dbReference type="AlphaFoldDB" id="A0A7W5C8G1"/>
<dbReference type="InterPro" id="IPR027417">
    <property type="entry name" value="P-loop_NTPase"/>
</dbReference>
<dbReference type="PANTHER" id="PTHR41259:SF1">
    <property type="entry name" value="DOUBLE-STRAND BREAK REPAIR RAD50 ATPASE, PUTATIVE-RELATED"/>
    <property type="match status" value="1"/>
</dbReference>
<reference evidence="4 5" key="1">
    <citation type="submission" date="2020-08" db="EMBL/GenBank/DDBJ databases">
        <title>Genomic Encyclopedia of Type Strains, Phase III (KMG-III): the genomes of soil and plant-associated and newly described type strains.</title>
        <authorList>
            <person name="Whitman W."/>
        </authorList>
    </citation>
    <scope>NUCLEOTIDE SEQUENCE [LARGE SCALE GENOMIC DNA]</scope>
    <source>
        <strain evidence="4 5">CECT 8234</strain>
    </source>
</reference>
<evidence type="ECO:0000256" key="2">
    <source>
        <dbReference type="SAM" id="Phobius"/>
    </source>
</evidence>
<evidence type="ECO:0000256" key="1">
    <source>
        <dbReference type="SAM" id="Coils"/>
    </source>
</evidence>
<feature type="coiled-coil region" evidence="1">
    <location>
        <begin position="287"/>
        <end position="314"/>
    </location>
</feature>
<feature type="domain" description="YhaN AAA" evidence="3">
    <location>
        <begin position="1"/>
        <end position="212"/>
    </location>
</feature>
<feature type="transmembrane region" description="Helical" evidence="2">
    <location>
        <begin position="534"/>
        <end position="552"/>
    </location>
</feature>
<feature type="coiled-coil region" evidence="1">
    <location>
        <begin position="405"/>
        <end position="432"/>
    </location>
</feature>
<dbReference type="Gene3D" id="3.40.50.300">
    <property type="entry name" value="P-loop containing nucleotide triphosphate hydrolases"/>
    <property type="match status" value="2"/>
</dbReference>
<accession>A0A7W5C8G1</accession>
<evidence type="ECO:0000259" key="3">
    <source>
        <dbReference type="Pfam" id="PF13514"/>
    </source>
</evidence>
<keyword evidence="2" id="KW-0472">Membrane</keyword>
<keyword evidence="2" id="KW-0812">Transmembrane</keyword>
<evidence type="ECO:0000313" key="4">
    <source>
        <dbReference type="EMBL" id="MBB3153048.1"/>
    </source>
</evidence>
<evidence type="ECO:0000313" key="5">
    <source>
        <dbReference type="Proteomes" id="UP000518605"/>
    </source>
</evidence>
<dbReference type="Pfam" id="PF13514">
    <property type="entry name" value="AAA_27"/>
    <property type="match status" value="1"/>
</dbReference>
<dbReference type="Proteomes" id="UP000518605">
    <property type="component" value="Unassembled WGS sequence"/>
</dbReference>
<protein>
    <submittedName>
        <fullName evidence="4">Uncharacterized protein YhaN</fullName>
    </submittedName>
</protein>
<feature type="coiled-coil region" evidence="1">
    <location>
        <begin position="872"/>
        <end position="899"/>
    </location>
</feature>
<organism evidence="4 5">
    <name type="scientific">Paenibacillus endophyticus</name>
    <dbReference type="NCBI Taxonomy" id="1294268"/>
    <lineage>
        <taxon>Bacteria</taxon>
        <taxon>Bacillati</taxon>
        <taxon>Bacillota</taxon>
        <taxon>Bacilli</taxon>
        <taxon>Bacillales</taxon>
        <taxon>Paenibacillaceae</taxon>
        <taxon>Paenibacillus</taxon>
    </lineage>
</organism>
<feature type="transmembrane region" description="Helical" evidence="2">
    <location>
        <begin position="505"/>
        <end position="528"/>
    </location>
</feature>
<dbReference type="RefSeq" id="WP_183563876.1">
    <property type="nucleotide sequence ID" value="NZ_CBCSLB010000015.1"/>
</dbReference>
<dbReference type="PANTHER" id="PTHR41259">
    <property type="entry name" value="DOUBLE-STRAND BREAK REPAIR RAD50 ATPASE, PUTATIVE-RELATED"/>
    <property type="match status" value="1"/>
</dbReference>
<dbReference type="EMBL" id="JACHXW010000008">
    <property type="protein sequence ID" value="MBB3153048.1"/>
    <property type="molecule type" value="Genomic_DNA"/>
</dbReference>
<keyword evidence="5" id="KW-1185">Reference proteome</keyword>
<comment type="caution">
    <text evidence="4">The sequence shown here is derived from an EMBL/GenBank/DDBJ whole genome shotgun (WGS) entry which is preliminary data.</text>
</comment>
<keyword evidence="2" id="KW-1133">Transmembrane helix</keyword>
<dbReference type="InterPro" id="IPR038734">
    <property type="entry name" value="YhaN_AAA"/>
</dbReference>
<keyword evidence="1" id="KW-0175">Coiled coil</keyword>
<sequence length="1074" mass="118559">MKLLKAEIDGFGQLYSKQISLDAPVIVVYGPNEAGKSTMFGFIRSILFGFAKRTLPNERQEPINGGRHGGRLIVRGAGEESFFVERYATDGSGKLTLRKIAGMPGADETHPEAAALTQVEWERDYLGGVSEKLYRQLYAITLTELQEVGALSGDELGRYLHQAGWDNGKTIAMAERRIALEMEQLFKPRGTNQQMNQQLKSLDQLDGELRKREDAILAYNALKIQSASVDESLSLLEQEKPGKEARQALLGKAVSSRQIWLRKQQLQIERETIAYAGAIDALDEKSWMELLRRRTELESESERLRQKSLLLELQQEATVYDDGIITLTEEAEALLLTSEHIRQLKEDAQLIASELSEHDEMIARLVTSIAPEWTERQLREMHVTVADRDYVRTARQEELDYTRTAERFAAELETLKQQEREASAAFEEASSAAMREAQRRAQLGDSTGFEVLPLARDALKGAWNALDSALREWELERVRSAGAGSARDSAAGGGTAAAGRGGAGLLWAAAAGAGGAALALGAAALAGAGGGSGVAALALAGAALVLAAAAMLRKRDTRSRSYRRNGSSQQALSQMEQRVYQRLEALVKKPQEAAAALLASKQDSSPEHLLAAEQARTQLRAAVEQCLEALQHSERLDNSSSELARRLERLHAHAASRSEAAAAAAQTRQAAARQWAGWLAARSLPAGMSPAAALEAFELAEQALQRLQQYDRLAAKQAAADKQLAAYAEHAAKLCGHLEEAKAQLAADPTLALRLLHAEIRRHTAAMQESLGIRSRQDELLIAQRAADLQQQEIANQMDLRLKEAGLASQAEYELAIEHRRSLRELELELSKLTLELTAGMSSERAQALEKLYASYDEDELQSMQMESQAVIQTMENSKRELLEQRGRLRQSLDQLLREEEHQKLLSDRAMTIASLEKDAERYAVLAVSSALISKTKRIYEEERQPVVLRKASEFIGKLTDGKYIRVLSTPGEPGIRLESSERRIIDSGMLSRGTAEQVYLAMRLALAEEASRGAKLPLMLDDVFVNFDRSRLQAVTGLLSDLSHERQVIIMTCHEHVRDEILSNVKEALLVQL</sequence>
<dbReference type="SUPFAM" id="SSF52540">
    <property type="entry name" value="P-loop containing nucleoside triphosphate hydrolases"/>
    <property type="match status" value="1"/>
</dbReference>
<proteinExistence type="predicted"/>